<reference evidence="2" key="2">
    <citation type="submission" date="2025-08" db="UniProtKB">
        <authorList>
            <consortium name="RefSeq"/>
        </authorList>
    </citation>
    <scope>IDENTIFICATION</scope>
    <source>
        <tissue evidence="2">Leaf</tissue>
    </source>
</reference>
<evidence type="ECO:0000313" key="1">
    <source>
        <dbReference type="Proteomes" id="UP000813463"/>
    </source>
</evidence>
<sequence length="102" mass="11170">MGSKTFLTHCTPSDSPHSHFVFFLPGAELDGLYGAAGTVEMVEGLLTLKPINFSFLQTPASLLCNFPLNPSKTRNNPLIYTPLLENTEEKLSQFFHAPVIGC</sequence>
<dbReference type="GeneID" id="110795866"/>
<accession>A0ABM3RRZ1</accession>
<reference evidence="1" key="1">
    <citation type="journal article" date="2021" name="Nat. Commun.">
        <title>Genomic analyses provide insights into spinach domestication and the genetic basis of agronomic traits.</title>
        <authorList>
            <person name="Cai X."/>
            <person name="Sun X."/>
            <person name="Xu C."/>
            <person name="Sun H."/>
            <person name="Wang X."/>
            <person name="Ge C."/>
            <person name="Zhang Z."/>
            <person name="Wang Q."/>
            <person name="Fei Z."/>
            <person name="Jiao C."/>
            <person name="Wang Q."/>
        </authorList>
    </citation>
    <scope>NUCLEOTIDE SEQUENCE [LARGE SCALE GENOMIC DNA]</scope>
    <source>
        <strain evidence="1">cv. Varoflay</strain>
    </source>
</reference>
<protein>
    <submittedName>
        <fullName evidence="2">Uncharacterized protein isoform X2</fullName>
    </submittedName>
</protein>
<organism evidence="1 2">
    <name type="scientific">Spinacia oleracea</name>
    <name type="common">Spinach</name>
    <dbReference type="NCBI Taxonomy" id="3562"/>
    <lineage>
        <taxon>Eukaryota</taxon>
        <taxon>Viridiplantae</taxon>
        <taxon>Streptophyta</taxon>
        <taxon>Embryophyta</taxon>
        <taxon>Tracheophyta</taxon>
        <taxon>Spermatophyta</taxon>
        <taxon>Magnoliopsida</taxon>
        <taxon>eudicotyledons</taxon>
        <taxon>Gunneridae</taxon>
        <taxon>Pentapetalae</taxon>
        <taxon>Caryophyllales</taxon>
        <taxon>Chenopodiaceae</taxon>
        <taxon>Chenopodioideae</taxon>
        <taxon>Anserineae</taxon>
        <taxon>Spinacia</taxon>
    </lineage>
</organism>
<dbReference type="RefSeq" id="XP_056698381.1">
    <property type="nucleotide sequence ID" value="XM_056842403.1"/>
</dbReference>
<name>A0ABM3RRZ1_SPIOL</name>
<gene>
    <name evidence="2" type="primary">LOC110795866</name>
</gene>
<proteinExistence type="predicted"/>
<dbReference type="Proteomes" id="UP000813463">
    <property type="component" value="Chromosome 1"/>
</dbReference>
<evidence type="ECO:0000313" key="2">
    <source>
        <dbReference type="RefSeq" id="XP_056698381.1"/>
    </source>
</evidence>
<keyword evidence="1" id="KW-1185">Reference proteome</keyword>